<name>A0A316TP43_9BACT</name>
<accession>A0A316TP43</accession>
<proteinExistence type="predicted"/>
<dbReference type="AlphaFoldDB" id="A0A316TP43"/>
<comment type="caution">
    <text evidence="1">The sequence shown here is derived from an EMBL/GenBank/DDBJ whole genome shotgun (WGS) entry which is preliminary data.</text>
</comment>
<organism evidence="1 2">
    <name type="scientific">Rhodohalobacter mucosus</name>
    <dbReference type="NCBI Taxonomy" id="2079485"/>
    <lineage>
        <taxon>Bacteria</taxon>
        <taxon>Pseudomonadati</taxon>
        <taxon>Balneolota</taxon>
        <taxon>Balneolia</taxon>
        <taxon>Balneolales</taxon>
        <taxon>Balneolaceae</taxon>
        <taxon>Rhodohalobacter</taxon>
    </lineage>
</organism>
<dbReference type="Proteomes" id="UP000245533">
    <property type="component" value="Unassembled WGS sequence"/>
</dbReference>
<keyword evidence="2" id="KW-1185">Reference proteome</keyword>
<dbReference type="RefSeq" id="WP_109647586.1">
    <property type="nucleotide sequence ID" value="NZ_QGGB01000009.1"/>
</dbReference>
<dbReference type="OrthoDB" id="1524684at2"/>
<dbReference type="EMBL" id="QGGB01000009">
    <property type="protein sequence ID" value="PWN05558.1"/>
    <property type="molecule type" value="Genomic_DNA"/>
</dbReference>
<reference evidence="1 2" key="1">
    <citation type="submission" date="2018-05" db="EMBL/GenBank/DDBJ databases">
        <title>Rhodohalobacter halophilus gen. nov., sp. nov., a moderately halophilic member of the family Balneolaceae.</title>
        <authorList>
            <person name="Liu Z.-W."/>
        </authorList>
    </citation>
    <scope>NUCLEOTIDE SEQUENCE [LARGE SCALE GENOMIC DNA]</scope>
    <source>
        <strain evidence="1 2">8A47</strain>
    </source>
</reference>
<gene>
    <name evidence="1" type="ORF">DDZ15_13210</name>
</gene>
<sequence>MNNREILKTARSIGQKLAIKGSRWSIAAFLLLGVIAAGCESSGTVGDGLRPDDNDIVKTVENIDGGGLEVIVENTFSGRLQQSAAGYFEDPVYGTIRAVSLFKPSISRATVDSIFEGDYITLKLSQSVVDYGDTTSVSDFTIYEAGELWRGNELRYNQEISIDQSTPVATFQMANEDSIEVELSAEWTDKFKSYFNSISSSRDSTYINEFPGLAIVPSPANSRIHFFRHLQQTDEEERETEFIVYTVNPDDSDEEEPDPIAQPLTLRDWGASVIRTNEPDYDSGIVLHNSERILRVDPEFTREELRNKNIVNASLVLTKNTMQEDLYPSFERPELFSIRAHEFDPVPSDITSEMFITSAAYNGLVDEGENTYRLDITRYVLNEVFGDEGEGPLFISLQAVNGLLYSATFYDETAAEDLRPRIVITSVD</sequence>
<evidence type="ECO:0000313" key="1">
    <source>
        <dbReference type="EMBL" id="PWN05558.1"/>
    </source>
</evidence>
<protein>
    <submittedName>
        <fullName evidence="1">Uncharacterized protein</fullName>
    </submittedName>
</protein>
<evidence type="ECO:0000313" key="2">
    <source>
        <dbReference type="Proteomes" id="UP000245533"/>
    </source>
</evidence>